<evidence type="ECO:0000256" key="5">
    <source>
        <dbReference type="ARBA" id="ARBA00022606"/>
    </source>
</evidence>
<keyword evidence="10" id="KW-0547">Nucleotide-binding</keyword>
<evidence type="ECO:0000259" key="18">
    <source>
        <dbReference type="PROSITE" id="PS50112"/>
    </source>
</evidence>
<feature type="domain" description="Response regulatory" evidence="17">
    <location>
        <begin position="682"/>
        <end position="796"/>
    </location>
</feature>
<feature type="domain" description="PAC" evidence="19">
    <location>
        <begin position="148"/>
        <end position="200"/>
    </location>
</feature>
<keyword evidence="12" id="KW-0067">ATP-binding</keyword>
<dbReference type="Gene3D" id="3.30.450.20">
    <property type="entry name" value="PAS domain"/>
    <property type="match status" value="3"/>
</dbReference>
<dbReference type="SMART" id="SM00911">
    <property type="entry name" value="HWE_HK"/>
    <property type="match status" value="1"/>
</dbReference>
<keyword evidence="9" id="KW-0677">Repeat</keyword>
<evidence type="ECO:0000256" key="1">
    <source>
        <dbReference type="ARBA" id="ARBA00000085"/>
    </source>
</evidence>
<evidence type="ECO:0000256" key="12">
    <source>
        <dbReference type="ARBA" id="ARBA00022840"/>
    </source>
</evidence>
<evidence type="ECO:0000256" key="16">
    <source>
        <dbReference type="PROSITE-ProRule" id="PRU00169"/>
    </source>
</evidence>
<reference evidence="20 21" key="1">
    <citation type="submission" date="2023-08" db="EMBL/GenBank/DDBJ databases">
        <title>The draft genome sequence of Paracraurococcus sp. LOR1-02.</title>
        <authorList>
            <person name="Kingkaew E."/>
            <person name="Tanasupawat S."/>
        </authorList>
    </citation>
    <scope>NUCLEOTIDE SEQUENCE [LARGE SCALE GENOMIC DNA]</scope>
    <source>
        <strain evidence="20 21">LOR1-02</strain>
    </source>
</reference>
<dbReference type="Pfam" id="PF13426">
    <property type="entry name" value="PAS_9"/>
    <property type="match status" value="1"/>
</dbReference>
<dbReference type="InterPro" id="IPR011006">
    <property type="entry name" value="CheY-like_superfamily"/>
</dbReference>
<evidence type="ECO:0000256" key="10">
    <source>
        <dbReference type="ARBA" id="ARBA00022741"/>
    </source>
</evidence>
<accession>A0ABT9E8E5</accession>
<protein>
    <recommendedName>
        <fullName evidence="2">histidine kinase</fullName>
        <ecNumber evidence="2">2.7.13.3</ecNumber>
    </recommendedName>
</protein>
<keyword evidence="5" id="KW-0716">Sensory transduction</keyword>
<keyword evidence="3" id="KW-0600">Photoreceptor protein</keyword>
<dbReference type="Gene3D" id="3.40.50.2300">
    <property type="match status" value="1"/>
</dbReference>
<dbReference type="Pfam" id="PF08448">
    <property type="entry name" value="PAS_4"/>
    <property type="match status" value="2"/>
</dbReference>
<dbReference type="SMART" id="SM00448">
    <property type="entry name" value="REC"/>
    <property type="match status" value="1"/>
</dbReference>
<dbReference type="PANTHER" id="PTHR41523:SF8">
    <property type="entry name" value="ETHYLENE RESPONSE SENSOR PROTEIN"/>
    <property type="match status" value="1"/>
</dbReference>
<evidence type="ECO:0000256" key="2">
    <source>
        <dbReference type="ARBA" id="ARBA00012438"/>
    </source>
</evidence>
<evidence type="ECO:0000313" key="20">
    <source>
        <dbReference type="EMBL" id="MDO9712215.1"/>
    </source>
</evidence>
<gene>
    <name evidence="20" type="ORF">Q7A36_27985</name>
</gene>
<dbReference type="SUPFAM" id="SSF55785">
    <property type="entry name" value="PYP-like sensor domain (PAS domain)"/>
    <property type="match status" value="3"/>
</dbReference>
<dbReference type="InterPro" id="IPR036890">
    <property type="entry name" value="HATPase_C_sf"/>
</dbReference>
<dbReference type="InterPro" id="IPR001789">
    <property type="entry name" value="Sig_transdc_resp-reg_receiver"/>
</dbReference>
<keyword evidence="21" id="KW-1185">Reference proteome</keyword>
<name>A0ABT9E8E5_9PROT</name>
<dbReference type="Pfam" id="PF07536">
    <property type="entry name" value="HWE_HK"/>
    <property type="match status" value="1"/>
</dbReference>
<keyword evidence="4 16" id="KW-0597">Phosphoprotein</keyword>
<evidence type="ECO:0000256" key="4">
    <source>
        <dbReference type="ARBA" id="ARBA00022553"/>
    </source>
</evidence>
<dbReference type="InterPro" id="IPR000700">
    <property type="entry name" value="PAS-assoc_C"/>
</dbReference>
<comment type="catalytic activity">
    <reaction evidence="1">
        <text>ATP + protein L-histidine = ADP + protein N-phospho-L-histidine.</text>
        <dbReference type="EC" id="2.7.13.3"/>
    </reaction>
</comment>
<dbReference type="SMART" id="SM00091">
    <property type="entry name" value="PAS"/>
    <property type="match status" value="3"/>
</dbReference>
<keyword evidence="11" id="KW-0418">Kinase</keyword>
<feature type="domain" description="PAS" evidence="18">
    <location>
        <begin position="92"/>
        <end position="132"/>
    </location>
</feature>
<keyword evidence="7" id="KW-0288">FMN</keyword>
<proteinExistence type="predicted"/>
<sequence>MVLGLSAAHVLARRVVRPIGALVRRAQAVASGTPLTRDANDADAPVAITEIADLRAWMATAEEALLRRSEALAEQNRTLGELAGTLDLGMAMVRDWDGPIRFWSRGCELLYGWSAAEVVGRDAHDLLRTVFPVPFPEIKAALEHDGEWTGDLRHCARDGREVVVAVRKALRRDQAGRPVAVLESVADVTAAREAEAALRDSEATLRAVLDALPVGVIIANVSGRILKDNAAHRELWGVPPDTTSWEAYGEWVGYRPETGERIQAHEWAMARALLKGETTHGELVECARFGTGERRFFLNSAAPVRDARGRIVGGVVAEVDVTPHRKAEAALAESEARLRSVVNTAADGILVADAAGRIVSANASVVQMFGYDAEEDLLGRDLGTLMPQVKATTSGERPSSTDLPRRELTAARRDGSEFPVELSVSSFASGGQRFSTSVVRDVTERKRAEELRNLLAREVDHRAKNALAVALSLLRLTPRDDAARFAASVEGRVTAMARAHSLLATQKWEGADLRALVEAELAAHVGRLSLSGPAVRLSPEAVQPMAMVLHELATNATKYGALSLPAGHVVLSWDTVGTGNGLRLVWQERGGPPVQAPTRRGFGSRLLTSLVVQQLGGDFELIWTDTGLHCEMQIEPRFLMSTAPSLTKESSPRASIEERRVTCTQQIEQTNHQPAQKGVRPRVLVVEDEALLSLEIESALDELGCDVVGPARTLADAVRLAAGERPLSAAVLDVNLGGGDYSFPAVDLLQTRNVPYVLATGYGSARWLEGREHDAVAVLIKPYPREALAGAVRAALHRAAQSQVP</sequence>
<keyword evidence="6" id="KW-0285">Flavoprotein</keyword>
<dbReference type="SUPFAM" id="SSF52172">
    <property type="entry name" value="CheY-like"/>
    <property type="match status" value="1"/>
</dbReference>
<evidence type="ECO:0000256" key="7">
    <source>
        <dbReference type="ARBA" id="ARBA00022643"/>
    </source>
</evidence>
<keyword evidence="13" id="KW-0157">Chromophore</keyword>
<dbReference type="EMBL" id="JAUTWS010000042">
    <property type="protein sequence ID" value="MDO9712215.1"/>
    <property type="molecule type" value="Genomic_DNA"/>
</dbReference>
<dbReference type="PROSITE" id="PS50110">
    <property type="entry name" value="RESPONSE_REGULATORY"/>
    <property type="match status" value="1"/>
</dbReference>
<dbReference type="InterPro" id="IPR000014">
    <property type="entry name" value="PAS"/>
</dbReference>
<dbReference type="Gene3D" id="3.30.565.10">
    <property type="entry name" value="Histidine kinase-like ATPase, C-terminal domain"/>
    <property type="match status" value="1"/>
</dbReference>
<dbReference type="NCBIfam" id="TIGR00229">
    <property type="entry name" value="sensory_box"/>
    <property type="match status" value="3"/>
</dbReference>
<dbReference type="CDD" id="cd00130">
    <property type="entry name" value="PAS"/>
    <property type="match status" value="2"/>
</dbReference>
<evidence type="ECO:0000256" key="6">
    <source>
        <dbReference type="ARBA" id="ARBA00022630"/>
    </source>
</evidence>
<dbReference type="InterPro" id="IPR011102">
    <property type="entry name" value="Sig_transdc_His_kinase_HWE"/>
</dbReference>
<feature type="domain" description="PAC" evidence="19">
    <location>
        <begin position="277"/>
        <end position="333"/>
    </location>
</feature>
<feature type="modified residue" description="4-aspartylphosphate" evidence="16">
    <location>
        <position position="733"/>
    </location>
</feature>
<evidence type="ECO:0000256" key="9">
    <source>
        <dbReference type="ARBA" id="ARBA00022737"/>
    </source>
</evidence>
<keyword evidence="14" id="KW-0843">Virulence</keyword>
<evidence type="ECO:0000256" key="8">
    <source>
        <dbReference type="ARBA" id="ARBA00022679"/>
    </source>
</evidence>
<keyword evidence="15" id="KW-0675">Receptor</keyword>
<dbReference type="EC" id="2.7.13.3" evidence="2"/>
<dbReference type="Proteomes" id="UP001243009">
    <property type="component" value="Unassembled WGS sequence"/>
</dbReference>
<evidence type="ECO:0000256" key="13">
    <source>
        <dbReference type="ARBA" id="ARBA00022991"/>
    </source>
</evidence>
<evidence type="ECO:0000256" key="14">
    <source>
        <dbReference type="ARBA" id="ARBA00023026"/>
    </source>
</evidence>
<evidence type="ECO:0000259" key="17">
    <source>
        <dbReference type="PROSITE" id="PS50110"/>
    </source>
</evidence>
<evidence type="ECO:0000259" key="19">
    <source>
        <dbReference type="PROSITE" id="PS50113"/>
    </source>
</evidence>
<dbReference type="InterPro" id="IPR001610">
    <property type="entry name" value="PAC"/>
</dbReference>
<feature type="domain" description="PAS" evidence="18">
    <location>
        <begin position="334"/>
        <end position="375"/>
    </location>
</feature>
<evidence type="ECO:0000256" key="11">
    <source>
        <dbReference type="ARBA" id="ARBA00022777"/>
    </source>
</evidence>
<evidence type="ECO:0000256" key="15">
    <source>
        <dbReference type="ARBA" id="ARBA00023170"/>
    </source>
</evidence>
<comment type="caution">
    <text evidence="20">The sequence shown here is derived from an EMBL/GenBank/DDBJ whole genome shotgun (WGS) entry which is preliminary data.</text>
</comment>
<dbReference type="InterPro" id="IPR013656">
    <property type="entry name" value="PAS_4"/>
</dbReference>
<evidence type="ECO:0000313" key="21">
    <source>
        <dbReference type="Proteomes" id="UP001243009"/>
    </source>
</evidence>
<dbReference type="PANTHER" id="PTHR41523">
    <property type="entry name" value="TWO-COMPONENT SYSTEM SENSOR PROTEIN"/>
    <property type="match status" value="1"/>
</dbReference>
<dbReference type="RefSeq" id="WP_305107070.1">
    <property type="nucleotide sequence ID" value="NZ_JAUTWS010000042.1"/>
</dbReference>
<dbReference type="PROSITE" id="PS50112">
    <property type="entry name" value="PAS"/>
    <property type="match status" value="3"/>
</dbReference>
<evidence type="ECO:0000256" key="3">
    <source>
        <dbReference type="ARBA" id="ARBA00022543"/>
    </source>
</evidence>
<dbReference type="InterPro" id="IPR035965">
    <property type="entry name" value="PAS-like_dom_sf"/>
</dbReference>
<dbReference type="SMART" id="SM00086">
    <property type="entry name" value="PAC"/>
    <property type="match status" value="2"/>
</dbReference>
<feature type="domain" description="PAS" evidence="18">
    <location>
        <begin position="201"/>
        <end position="241"/>
    </location>
</feature>
<organism evidence="20 21">
    <name type="scientific">Paracraurococcus lichenis</name>
    <dbReference type="NCBI Taxonomy" id="3064888"/>
    <lineage>
        <taxon>Bacteria</taxon>
        <taxon>Pseudomonadati</taxon>
        <taxon>Pseudomonadota</taxon>
        <taxon>Alphaproteobacteria</taxon>
        <taxon>Acetobacterales</taxon>
        <taxon>Roseomonadaceae</taxon>
        <taxon>Paracraurococcus</taxon>
    </lineage>
</organism>
<dbReference type="PROSITE" id="PS50113">
    <property type="entry name" value="PAC"/>
    <property type="match status" value="2"/>
</dbReference>
<keyword evidence="8" id="KW-0808">Transferase</keyword>